<dbReference type="InterPro" id="IPR013320">
    <property type="entry name" value="ConA-like_dom_sf"/>
</dbReference>
<feature type="domain" description="RING-type" evidence="5">
    <location>
        <begin position="488"/>
        <end position="523"/>
    </location>
</feature>
<dbReference type="SMART" id="SM00184">
    <property type="entry name" value="RING"/>
    <property type="match status" value="1"/>
</dbReference>
<dbReference type="Proteomes" id="UP000283509">
    <property type="component" value="Unassembled WGS sequence"/>
</dbReference>
<organism evidence="7 8">
    <name type="scientific">Penaeus vannamei</name>
    <name type="common">Whiteleg shrimp</name>
    <name type="synonym">Litopenaeus vannamei</name>
    <dbReference type="NCBI Taxonomy" id="6689"/>
    <lineage>
        <taxon>Eukaryota</taxon>
        <taxon>Metazoa</taxon>
        <taxon>Ecdysozoa</taxon>
        <taxon>Arthropoda</taxon>
        <taxon>Crustacea</taxon>
        <taxon>Multicrustacea</taxon>
        <taxon>Malacostraca</taxon>
        <taxon>Eumalacostraca</taxon>
        <taxon>Eucarida</taxon>
        <taxon>Decapoda</taxon>
        <taxon>Dendrobranchiata</taxon>
        <taxon>Penaeoidea</taxon>
        <taxon>Penaeidae</taxon>
        <taxon>Penaeus</taxon>
    </lineage>
</organism>
<evidence type="ECO:0000256" key="1">
    <source>
        <dbReference type="ARBA" id="ARBA00022723"/>
    </source>
</evidence>
<dbReference type="GO" id="GO:0008270">
    <property type="term" value="F:zinc ion binding"/>
    <property type="evidence" value="ECO:0007669"/>
    <property type="project" value="UniProtKB-KW"/>
</dbReference>
<dbReference type="GO" id="GO:0004842">
    <property type="term" value="F:ubiquitin-protein transferase activity"/>
    <property type="evidence" value="ECO:0007669"/>
    <property type="project" value="InterPro"/>
</dbReference>
<dbReference type="InterPro" id="IPR013083">
    <property type="entry name" value="Znf_RING/FYVE/PHD"/>
</dbReference>
<dbReference type="OrthoDB" id="10017393at2759"/>
<protein>
    <submittedName>
        <fullName evidence="7">Putative RING finger and SPRY domain-containing protein 1-like</fullName>
    </submittedName>
</protein>
<dbReference type="EMBL" id="QCYY01002700">
    <property type="protein sequence ID" value="ROT68261.1"/>
    <property type="molecule type" value="Genomic_DNA"/>
</dbReference>
<dbReference type="GO" id="GO:0051603">
    <property type="term" value="P:proteolysis involved in protein catabolic process"/>
    <property type="evidence" value="ECO:0007669"/>
    <property type="project" value="TreeGrafter"/>
</dbReference>
<dbReference type="InterPro" id="IPR001870">
    <property type="entry name" value="B30.2/SPRY"/>
</dbReference>
<evidence type="ECO:0000259" key="5">
    <source>
        <dbReference type="PROSITE" id="PS50089"/>
    </source>
</evidence>
<evidence type="ECO:0000259" key="6">
    <source>
        <dbReference type="PROSITE" id="PS50188"/>
    </source>
</evidence>
<dbReference type="Pfam" id="PF13920">
    <property type="entry name" value="zf-C3HC4_3"/>
    <property type="match status" value="1"/>
</dbReference>
<sequence length="543" mass="60912">MFSGAVRLFFVSAMNGLHYTLFLRLPRWLHGRAPPPALRSGVGSEDGINSAGLSTVTDKYVLDTLAVIRTLVDNDQEPPPSMLKLHTIADKEAGWLVVVRSMVQVIPLHDPLGPAVITLLLDDCPLPSKETVVHLCKFFELSEESAQESWKDPQLHRNICVVLGCIAEKLAGPASIALLTDTTLEYLVAHLNVDNHPCVILFALIALEKFAQTSENKTSIGQYMGQGLCNPLRTLEQWMSDNDYVRRQVGFCAQWCLDNLFICEGRPYSYENVDTTHLNAMLNNNDVSEYLKISPDGLQARCDASSFESVRCTFQVDSGVWYYEATIITAGVMQIGWATKDSKFLNHEGYGIGDDEFSVAYDGCRQLFWHNAQSESHLHPSWQPGDVLGSLLDLTNAEVIFYLNGDPLPPLTQVFNNATCGFFAAASFMSFQQCEFNFGKKPFMHPPKDIAFQSFNDHAYLKESEKIILPRHIKLQKLRAMSVEEGACTLCFDERATISLMPCLHRGFCERCALQLEICPMCRRDIEERREVDEKSDGKSEIT</sequence>
<dbReference type="SUPFAM" id="SSF57850">
    <property type="entry name" value="RING/U-box"/>
    <property type="match status" value="1"/>
</dbReference>
<evidence type="ECO:0000256" key="3">
    <source>
        <dbReference type="ARBA" id="ARBA00022833"/>
    </source>
</evidence>
<dbReference type="SMART" id="SM00449">
    <property type="entry name" value="SPRY"/>
    <property type="match status" value="1"/>
</dbReference>
<proteinExistence type="predicted"/>
<dbReference type="STRING" id="6689.A0A423SVR5"/>
<name>A0A423SVR5_PENVA</name>
<dbReference type="InterPro" id="IPR001841">
    <property type="entry name" value="Znf_RING"/>
</dbReference>
<dbReference type="Gene3D" id="3.30.40.10">
    <property type="entry name" value="Zinc/RING finger domain, C3HC4 (zinc finger)"/>
    <property type="match status" value="1"/>
</dbReference>
<dbReference type="PROSITE" id="PS50188">
    <property type="entry name" value="B302_SPRY"/>
    <property type="match status" value="1"/>
</dbReference>
<dbReference type="InterPro" id="IPR035774">
    <property type="entry name" value="SPRY_RSPRY1"/>
</dbReference>
<accession>A0A423SVR5</accession>
<keyword evidence="8" id="KW-1185">Reference proteome</keyword>
<comment type="caution">
    <text evidence="7">The sequence shown here is derived from an EMBL/GenBank/DDBJ whole genome shotgun (WGS) entry which is preliminary data.</text>
</comment>
<feature type="domain" description="B30.2/SPRY" evidence="6">
    <location>
        <begin position="260"/>
        <end position="443"/>
    </location>
</feature>
<dbReference type="PANTHER" id="PTHR13363:SF6">
    <property type="entry name" value="RING FINGER AND SPRY DOMAIN-CONTAINING PROTEIN 1"/>
    <property type="match status" value="1"/>
</dbReference>
<evidence type="ECO:0000313" key="7">
    <source>
        <dbReference type="EMBL" id="ROT68261.1"/>
    </source>
</evidence>
<dbReference type="SUPFAM" id="SSF49899">
    <property type="entry name" value="Concanavalin A-like lectins/glucanases"/>
    <property type="match status" value="1"/>
</dbReference>
<reference evidence="7 8" key="1">
    <citation type="submission" date="2018-04" db="EMBL/GenBank/DDBJ databases">
        <authorList>
            <person name="Zhang X."/>
            <person name="Yuan J."/>
            <person name="Li F."/>
            <person name="Xiang J."/>
        </authorList>
    </citation>
    <scope>NUCLEOTIDE SEQUENCE [LARGE SCALE GENOMIC DNA]</scope>
    <source>
        <tissue evidence="7">Muscle</tissue>
    </source>
</reference>
<evidence type="ECO:0000256" key="4">
    <source>
        <dbReference type="PROSITE-ProRule" id="PRU00175"/>
    </source>
</evidence>
<dbReference type="AlphaFoldDB" id="A0A423SVR5"/>
<dbReference type="Pfam" id="PF00622">
    <property type="entry name" value="SPRY"/>
    <property type="match status" value="1"/>
</dbReference>
<reference evidence="7 8" key="2">
    <citation type="submission" date="2019-01" db="EMBL/GenBank/DDBJ databases">
        <title>The decoding of complex shrimp genome reveals the adaptation for benthos swimmer, frequently molting mechanism and breeding impact on genome.</title>
        <authorList>
            <person name="Sun Y."/>
            <person name="Gao Y."/>
            <person name="Yu Y."/>
        </authorList>
    </citation>
    <scope>NUCLEOTIDE SEQUENCE [LARGE SCALE GENOMIC DNA]</scope>
    <source>
        <tissue evidence="7">Muscle</tissue>
    </source>
</reference>
<dbReference type="InterPro" id="IPR043136">
    <property type="entry name" value="B30.2/SPRY_sf"/>
</dbReference>
<keyword evidence="1" id="KW-0479">Metal-binding</keyword>
<dbReference type="GO" id="GO:0005737">
    <property type="term" value="C:cytoplasm"/>
    <property type="evidence" value="ECO:0007669"/>
    <property type="project" value="TreeGrafter"/>
</dbReference>
<keyword evidence="3" id="KW-0862">Zinc</keyword>
<evidence type="ECO:0000313" key="8">
    <source>
        <dbReference type="Proteomes" id="UP000283509"/>
    </source>
</evidence>
<dbReference type="InterPro" id="IPR016024">
    <property type="entry name" value="ARM-type_fold"/>
</dbReference>
<evidence type="ECO:0000256" key="2">
    <source>
        <dbReference type="ARBA" id="ARBA00022771"/>
    </source>
</evidence>
<dbReference type="CDD" id="cd12883">
    <property type="entry name" value="SPRY_RING"/>
    <property type="match status" value="1"/>
</dbReference>
<dbReference type="PANTHER" id="PTHR13363">
    <property type="entry name" value="RING FINGER AND SRY DOMAIN-CONTAINING"/>
    <property type="match status" value="1"/>
</dbReference>
<dbReference type="InterPro" id="IPR003877">
    <property type="entry name" value="SPRY_dom"/>
</dbReference>
<dbReference type="CDD" id="cd16566">
    <property type="entry name" value="RING-HC_RSPRY1"/>
    <property type="match status" value="1"/>
</dbReference>
<dbReference type="InterPro" id="IPR045129">
    <property type="entry name" value="RNF123/RKP/RSPRY1"/>
</dbReference>
<dbReference type="Gene3D" id="2.60.120.920">
    <property type="match status" value="1"/>
</dbReference>
<dbReference type="PROSITE" id="PS50089">
    <property type="entry name" value="ZF_RING_2"/>
    <property type="match status" value="1"/>
</dbReference>
<dbReference type="SUPFAM" id="SSF48371">
    <property type="entry name" value="ARM repeat"/>
    <property type="match status" value="1"/>
</dbReference>
<gene>
    <name evidence="7" type="ORF">C7M84_013613</name>
</gene>
<keyword evidence="2 4" id="KW-0863">Zinc-finger</keyword>